<feature type="region of interest" description="Disordered" evidence="1">
    <location>
        <begin position="105"/>
        <end position="126"/>
    </location>
</feature>
<dbReference type="Proteomes" id="UP000515563">
    <property type="component" value="Chromosome"/>
</dbReference>
<protein>
    <submittedName>
        <fullName evidence="2">Uncharacterized protein</fullName>
    </submittedName>
</protein>
<organism evidence="2 3">
    <name type="scientific">Kribbella qitaiheensis</name>
    <dbReference type="NCBI Taxonomy" id="1544730"/>
    <lineage>
        <taxon>Bacteria</taxon>
        <taxon>Bacillati</taxon>
        <taxon>Actinomycetota</taxon>
        <taxon>Actinomycetes</taxon>
        <taxon>Propionibacteriales</taxon>
        <taxon>Kribbellaceae</taxon>
        <taxon>Kribbella</taxon>
    </lineage>
</organism>
<dbReference type="EMBL" id="CP043661">
    <property type="protein sequence ID" value="QNE21660.1"/>
    <property type="molecule type" value="Genomic_DNA"/>
</dbReference>
<keyword evidence="3" id="KW-1185">Reference proteome</keyword>
<accession>A0A7G6X5Z5</accession>
<proteinExistence type="predicted"/>
<evidence type="ECO:0000313" key="3">
    <source>
        <dbReference type="Proteomes" id="UP000515563"/>
    </source>
</evidence>
<gene>
    <name evidence="2" type="ORF">F1D05_31740</name>
</gene>
<dbReference type="AlphaFoldDB" id="A0A7G6X5Z5"/>
<reference evidence="3" key="1">
    <citation type="submission" date="2019-09" db="EMBL/GenBank/DDBJ databases">
        <title>Antimicrobial potential of Antarctic Bacteria.</title>
        <authorList>
            <person name="Benaud N."/>
            <person name="Edwards R.J."/>
            <person name="Ferrari B.C."/>
        </authorList>
    </citation>
    <scope>NUCLEOTIDE SEQUENCE [LARGE SCALE GENOMIC DNA]</scope>
    <source>
        <strain evidence="3">SPB151</strain>
    </source>
</reference>
<reference evidence="2 3" key="2">
    <citation type="journal article" date="2020" name="Microbiol. Resour. Announc.">
        <title>Antarctic desert soil bacteria exhibit high novel natural product potential, evaluated through long-read genome sequencing and comparative genomics.</title>
        <authorList>
            <person name="Benaud N."/>
            <person name="Edwards R.J."/>
            <person name="Amos T.G."/>
            <person name="D'Agostino P.M."/>
            <person name="Gutierrez-Chavez C."/>
            <person name="Montgomery K."/>
            <person name="Nicetic I."/>
            <person name="Ferrari B.C."/>
        </authorList>
    </citation>
    <scope>NUCLEOTIDE SEQUENCE [LARGE SCALE GENOMIC DNA]</scope>
    <source>
        <strain evidence="2 3">SPB151</strain>
    </source>
</reference>
<name>A0A7G6X5Z5_9ACTN</name>
<dbReference type="KEGG" id="kqi:F1D05_31740"/>
<evidence type="ECO:0000256" key="1">
    <source>
        <dbReference type="SAM" id="MobiDB-lite"/>
    </source>
</evidence>
<evidence type="ECO:0000313" key="2">
    <source>
        <dbReference type="EMBL" id="QNE21660.1"/>
    </source>
</evidence>
<sequence length="126" mass="13439">MNLRLRGYRDGESFEGVGFGLDPATSFVAEGNGVAIGCAKNVWWEEPMTTPYAGCGRRGLRDRVHPGPDDLELDEPGEVALPAGVEIRPAGPADHRSLWQPGVQGCGPSPGTGPEAWRCTKRPDIA</sequence>
<dbReference type="RefSeq" id="WP_185444067.1">
    <property type="nucleotide sequence ID" value="NZ_CP043661.1"/>
</dbReference>